<accession>H1Z3H0</accession>
<dbReference type="PROSITE" id="PS51257">
    <property type="entry name" value="PROKAR_LIPOPROTEIN"/>
    <property type="match status" value="1"/>
</dbReference>
<dbReference type="HOGENOM" id="CLU_1307834_0_0_2"/>
<evidence type="ECO:0000313" key="2">
    <source>
        <dbReference type="Proteomes" id="UP000005741"/>
    </source>
</evidence>
<gene>
    <name evidence="1" type="ORF">Metlim_0640</name>
</gene>
<protein>
    <recommendedName>
        <fullName evidence="3">Lipoprotein</fullName>
    </recommendedName>
</protein>
<reference evidence="1 2" key="1">
    <citation type="submission" date="2011-10" db="EMBL/GenBank/DDBJ databases">
        <title>The Improved High-Quality Draft genome of Methanoplanus limicola DSM 2279.</title>
        <authorList>
            <consortium name="US DOE Joint Genome Institute (JGI-PGF)"/>
            <person name="Lucas S."/>
            <person name="Copeland A."/>
            <person name="Lapidus A."/>
            <person name="Glavina del Rio T."/>
            <person name="Dalin E."/>
            <person name="Tice H."/>
            <person name="Bruce D."/>
            <person name="Goodwin L."/>
            <person name="Pitluck S."/>
            <person name="Peters L."/>
            <person name="Mikhailova N."/>
            <person name="Lu M."/>
            <person name="Kyrpides N."/>
            <person name="Mavromatis K."/>
            <person name="Ivanova N."/>
            <person name="Markowitz V."/>
            <person name="Cheng J.-F."/>
            <person name="Hugenholtz P."/>
            <person name="Woyke T."/>
            <person name="Wu D."/>
            <person name="Wirth R."/>
            <person name="Brambilla E.-M."/>
            <person name="Klenk H.-P."/>
            <person name="Eisen J.A."/>
        </authorList>
    </citation>
    <scope>NUCLEOTIDE SEQUENCE [LARGE SCALE GENOMIC DNA]</scope>
    <source>
        <strain evidence="1 2">DSM 2279</strain>
    </source>
</reference>
<sequence>MSLIKIKVILTIFFFVFCNLTAGCVGTINENTDSSDIIENSHDGDNISTVQQDIIWQVLPKQTSVEETYPPNMIAPTAAGNEVADLTVYAENSENSVKSGEPVSIDVIFESIDDSPGIINNFPPKMFVAYADLLETERYQVVEYIDERKGDVTINPGEKITQNIVWTPNKTGEFCLAVMDVNIFDGEGWYGYYSHVDHDRGVPVANITVK</sequence>
<dbReference type="STRING" id="937775.Metlim_0640"/>
<dbReference type="InParanoid" id="H1Z3H0"/>
<evidence type="ECO:0008006" key="3">
    <source>
        <dbReference type="Google" id="ProtNLM"/>
    </source>
</evidence>
<organism evidence="1 2">
    <name type="scientific">Methanoplanus limicola DSM 2279</name>
    <dbReference type="NCBI Taxonomy" id="937775"/>
    <lineage>
        <taxon>Archaea</taxon>
        <taxon>Methanobacteriati</taxon>
        <taxon>Methanobacteriota</taxon>
        <taxon>Stenosarchaea group</taxon>
        <taxon>Methanomicrobia</taxon>
        <taxon>Methanomicrobiales</taxon>
        <taxon>Methanomicrobiaceae</taxon>
        <taxon>Methanoplanus</taxon>
    </lineage>
</organism>
<dbReference type="AlphaFoldDB" id="H1Z3H0"/>
<evidence type="ECO:0000313" key="1">
    <source>
        <dbReference type="EMBL" id="EHQ34765.1"/>
    </source>
</evidence>
<dbReference type="RefSeq" id="WP_004076467.1">
    <property type="nucleotide sequence ID" value="NZ_CM001436.1"/>
</dbReference>
<dbReference type="EMBL" id="CM001436">
    <property type="protein sequence ID" value="EHQ34765.1"/>
    <property type="molecule type" value="Genomic_DNA"/>
</dbReference>
<proteinExistence type="predicted"/>
<keyword evidence="2" id="KW-1185">Reference proteome</keyword>
<name>H1Z3H0_9EURY</name>
<dbReference type="Proteomes" id="UP000005741">
    <property type="component" value="Chromosome"/>
</dbReference>